<reference evidence="1 2" key="1">
    <citation type="submission" date="2018-11" db="EMBL/GenBank/DDBJ databases">
        <title>Genome assembly of Steccherinum ochraceum LE-BIN_3174, the white-rot fungus of the Steccherinaceae family (The Residual Polyporoid clade, Polyporales, Basidiomycota).</title>
        <authorList>
            <person name="Fedorova T.V."/>
            <person name="Glazunova O.A."/>
            <person name="Landesman E.O."/>
            <person name="Moiseenko K.V."/>
            <person name="Psurtseva N.V."/>
            <person name="Savinova O.S."/>
            <person name="Shakhova N.V."/>
            <person name="Tyazhelova T.V."/>
            <person name="Vasina D.V."/>
        </authorList>
    </citation>
    <scope>NUCLEOTIDE SEQUENCE [LARGE SCALE GENOMIC DNA]</scope>
    <source>
        <strain evidence="1 2">LE-BIN_3174</strain>
    </source>
</reference>
<sequence length="416" mass="48025">MSSILELPIEIWESVIDNVADQGYDYTGWETESKGDLRSCSLVCRSWVPRSRIHLFAVILLQTESGPSKFAETLRENPKLGELVKELDIDIRGALERATAENQHWIPRIPHLLAGKLPNLSVFRCLGLHLSHLPNNFNNLFRVAFPSIRQVALRETAYTHPDQMLRFVSQATPHVMKLHMSDLYSSNVLRFAPDTRPYRPPLAHLLHVDIRDFTSWIAFTRMLFLYMPSATRLQSVLIKDYRGPVLTFNRHASERVSFLRSLVTFLSQCRDTLLELSLRLMHIPASVLLAHLNLRELVHVTQWDLAIHVTRRDDMTSFAKLLSGISSPVAAMTLDLWLDWNYISGEVDDDWVPLDSALSHAKFDETLFHYITIWTRRLTTEYDRMAREDKLKRLPILNRRTWMDEDSTGSGGFHKG</sequence>
<name>A0A4R0RGL9_9APHY</name>
<organism evidence="1 2">
    <name type="scientific">Steccherinum ochraceum</name>
    <dbReference type="NCBI Taxonomy" id="92696"/>
    <lineage>
        <taxon>Eukaryota</taxon>
        <taxon>Fungi</taxon>
        <taxon>Dikarya</taxon>
        <taxon>Basidiomycota</taxon>
        <taxon>Agaricomycotina</taxon>
        <taxon>Agaricomycetes</taxon>
        <taxon>Polyporales</taxon>
        <taxon>Steccherinaceae</taxon>
        <taxon>Steccherinum</taxon>
    </lineage>
</organism>
<comment type="caution">
    <text evidence="1">The sequence shown here is derived from an EMBL/GenBank/DDBJ whole genome shotgun (WGS) entry which is preliminary data.</text>
</comment>
<dbReference type="Proteomes" id="UP000292702">
    <property type="component" value="Unassembled WGS sequence"/>
</dbReference>
<keyword evidence="2" id="KW-1185">Reference proteome</keyword>
<gene>
    <name evidence="1" type="ORF">EIP91_002028</name>
</gene>
<accession>A0A4R0RGL9</accession>
<evidence type="ECO:0000313" key="1">
    <source>
        <dbReference type="EMBL" id="TCD65913.1"/>
    </source>
</evidence>
<evidence type="ECO:0008006" key="3">
    <source>
        <dbReference type="Google" id="ProtNLM"/>
    </source>
</evidence>
<proteinExistence type="predicted"/>
<dbReference type="AlphaFoldDB" id="A0A4R0RGL9"/>
<dbReference type="STRING" id="92696.A0A4R0RGL9"/>
<dbReference type="EMBL" id="RWJN01000158">
    <property type="protein sequence ID" value="TCD65913.1"/>
    <property type="molecule type" value="Genomic_DNA"/>
</dbReference>
<protein>
    <recommendedName>
        <fullName evidence="3">F-box domain-containing protein</fullName>
    </recommendedName>
</protein>
<dbReference type="OrthoDB" id="2921803at2759"/>
<evidence type="ECO:0000313" key="2">
    <source>
        <dbReference type="Proteomes" id="UP000292702"/>
    </source>
</evidence>